<evidence type="ECO:0008006" key="3">
    <source>
        <dbReference type="Google" id="ProtNLM"/>
    </source>
</evidence>
<accession>A0A0G0T7G5</accession>
<gene>
    <name evidence="1" type="ORF">UU16_C0035G0020</name>
</gene>
<dbReference type="AlphaFoldDB" id="A0A0G0T7G5"/>
<dbReference type="EMBL" id="LBZO01000035">
    <property type="protein sequence ID" value="KKR72939.1"/>
    <property type="molecule type" value="Genomic_DNA"/>
</dbReference>
<sequence>MMRVKEFRALWPVESKKQMKIMKFVTFYLMEYLRNLPEGFDGETSEVAWLAYDEAYKRLSFTKEKEILKKAKDLQ</sequence>
<organism evidence="1 2">
    <name type="scientific">Candidatus Woesebacteria bacterium GW2011_GWA2_40_7</name>
    <dbReference type="NCBI Taxonomy" id="1618562"/>
    <lineage>
        <taxon>Bacteria</taxon>
        <taxon>Candidatus Woeseibacteriota</taxon>
    </lineage>
</organism>
<proteinExistence type="predicted"/>
<dbReference type="Proteomes" id="UP000034013">
    <property type="component" value="Unassembled WGS sequence"/>
</dbReference>
<dbReference type="Gene3D" id="3.90.79.10">
    <property type="entry name" value="Nucleoside Triphosphate Pyrophosphohydrolase"/>
    <property type="match status" value="1"/>
</dbReference>
<dbReference type="InterPro" id="IPR015797">
    <property type="entry name" value="NUDIX_hydrolase-like_dom_sf"/>
</dbReference>
<name>A0A0G0T7G5_9BACT</name>
<evidence type="ECO:0000313" key="1">
    <source>
        <dbReference type="EMBL" id="KKR72939.1"/>
    </source>
</evidence>
<dbReference type="SUPFAM" id="SSF55811">
    <property type="entry name" value="Nudix"/>
    <property type="match status" value="1"/>
</dbReference>
<comment type="caution">
    <text evidence="1">The sequence shown here is derived from an EMBL/GenBank/DDBJ whole genome shotgun (WGS) entry which is preliminary data.</text>
</comment>
<reference evidence="1 2" key="1">
    <citation type="journal article" date="2015" name="Nature">
        <title>rRNA introns, odd ribosomes, and small enigmatic genomes across a large radiation of phyla.</title>
        <authorList>
            <person name="Brown C.T."/>
            <person name="Hug L.A."/>
            <person name="Thomas B.C."/>
            <person name="Sharon I."/>
            <person name="Castelle C.J."/>
            <person name="Singh A."/>
            <person name="Wilkins M.J."/>
            <person name="Williams K.H."/>
            <person name="Banfield J.F."/>
        </authorList>
    </citation>
    <scope>NUCLEOTIDE SEQUENCE [LARGE SCALE GENOMIC DNA]</scope>
</reference>
<evidence type="ECO:0000313" key="2">
    <source>
        <dbReference type="Proteomes" id="UP000034013"/>
    </source>
</evidence>
<protein>
    <recommendedName>
        <fullName evidence="3">NUDIX hydrolase</fullName>
    </recommendedName>
</protein>